<comment type="catalytic activity">
    <reaction evidence="14">
        <text>reduced [flavodoxin] + NADP(+) = oxidized [flavodoxin] + NADPH + 2 H(+)</text>
        <dbReference type="Rhea" id="RHEA:50756"/>
        <dbReference type="Rhea" id="RHEA-COMP:10622"/>
        <dbReference type="Rhea" id="RHEA-COMP:10623"/>
        <dbReference type="ChEBI" id="CHEBI:15378"/>
        <dbReference type="ChEBI" id="CHEBI:57618"/>
        <dbReference type="ChEBI" id="CHEBI:57783"/>
        <dbReference type="ChEBI" id="CHEBI:58210"/>
        <dbReference type="ChEBI" id="CHEBI:58349"/>
        <dbReference type="EC" id="1.19.1.1"/>
    </reaction>
</comment>
<sequence length="250" mass="29511">MNPWIDAKVLTIKKWTKNLFSLVLQAPISSFRAGQFTKLAVYDKINKKKIQRAYSYLNSPNQKNLEFYIVRIENGYLSNMLYNLKKEDTILIKKNAFGFFTMDEVPSNEILWMFATGTGIGPYLSILQEGKNLEKFKNIVLIHAVRYQHELIYLPLMQRLHKQYNGKLKIQTITSREKNQYSLYGRIPMLLMHKTLEQSLNLTISTENSHIMLCGNPLMIKDTYFFLKNHKNMQKHFRRKAGNITIENYW</sequence>
<evidence type="ECO:0000256" key="9">
    <source>
        <dbReference type="ARBA" id="ARBA00022857"/>
    </source>
</evidence>
<evidence type="ECO:0000256" key="5">
    <source>
        <dbReference type="ARBA" id="ARBA00020327"/>
    </source>
</evidence>
<dbReference type="OrthoDB" id="9784483at2"/>
<evidence type="ECO:0000256" key="3">
    <source>
        <dbReference type="ARBA" id="ARBA00012872"/>
    </source>
</evidence>
<dbReference type="InterPro" id="IPR033892">
    <property type="entry name" value="FNR_bac"/>
</dbReference>
<keyword evidence="7" id="KW-0547">Nucleotide-binding</keyword>
<evidence type="ECO:0000256" key="12">
    <source>
        <dbReference type="ARBA" id="ARBA00030000"/>
    </source>
</evidence>
<dbReference type="PROSITE" id="PS51384">
    <property type="entry name" value="FAD_FR"/>
    <property type="match status" value="1"/>
</dbReference>
<reference evidence="17 18" key="1">
    <citation type="submission" date="2018-12" db="EMBL/GenBank/DDBJ databases">
        <authorList>
            <person name="Chong R.A."/>
        </authorList>
    </citation>
    <scope>NUCLEOTIDE SEQUENCE [LARGE SCALE GENOMIC DNA]</scope>
    <source>
        <strain evidence="17 18">Hta</strain>
    </source>
</reference>
<evidence type="ECO:0000256" key="8">
    <source>
        <dbReference type="ARBA" id="ARBA00022827"/>
    </source>
</evidence>
<dbReference type="Proteomes" id="UP000298773">
    <property type="component" value="Chromosome"/>
</dbReference>
<feature type="domain" description="FAD-binding FR-type" evidence="16">
    <location>
        <begin position="2"/>
        <end position="103"/>
    </location>
</feature>
<evidence type="ECO:0000256" key="10">
    <source>
        <dbReference type="ARBA" id="ARBA00023002"/>
    </source>
</evidence>
<keyword evidence="10" id="KW-0560">Oxidoreductase</keyword>
<evidence type="ECO:0000256" key="15">
    <source>
        <dbReference type="ARBA" id="ARBA00047776"/>
    </source>
</evidence>
<accession>A0A4D6Y6A7</accession>
<reference evidence="17 18" key="2">
    <citation type="submission" date="2019-05" db="EMBL/GenBank/DDBJ databases">
        <title>Genome evolution of the obligate endosymbiont Buchnera aphidicola.</title>
        <authorList>
            <person name="Moran N.A."/>
        </authorList>
    </citation>
    <scope>NUCLEOTIDE SEQUENCE [LARGE SCALE GENOMIC DNA]</scope>
    <source>
        <strain evidence="17 18">Hta</strain>
    </source>
</reference>
<dbReference type="Pfam" id="PF00970">
    <property type="entry name" value="FAD_binding_6"/>
    <property type="match status" value="1"/>
</dbReference>
<dbReference type="SUPFAM" id="SSF52343">
    <property type="entry name" value="Ferredoxin reductase-like, C-terminal NADP-linked domain"/>
    <property type="match status" value="1"/>
</dbReference>
<dbReference type="InterPro" id="IPR008333">
    <property type="entry name" value="Cbr1-like_FAD-bd_dom"/>
</dbReference>
<evidence type="ECO:0000256" key="4">
    <source>
        <dbReference type="ARBA" id="ARBA00013223"/>
    </source>
</evidence>
<dbReference type="EC" id="1.19.1.1" evidence="3"/>
<protein>
    <recommendedName>
        <fullName evidence="5">Flavodoxin/ferredoxin--NADP reductase</fullName>
        <ecNumber evidence="4">1.18.1.2</ecNumber>
        <ecNumber evidence="3">1.19.1.1</ecNumber>
    </recommendedName>
    <alternativeName>
        <fullName evidence="13">Ferredoxin (flavodoxin):NADP(+) oxidoreductase</fullName>
    </alternativeName>
    <alternativeName>
        <fullName evidence="11">Ferredoxin--NADP reductase</fullName>
    </alternativeName>
    <alternativeName>
        <fullName evidence="12">Flavodoxin--NADP reductase</fullName>
    </alternativeName>
</protein>
<evidence type="ECO:0000256" key="7">
    <source>
        <dbReference type="ARBA" id="ARBA00022741"/>
    </source>
</evidence>
<keyword evidence="9" id="KW-0521">NADP</keyword>
<dbReference type="GO" id="GO:0004324">
    <property type="term" value="F:ferredoxin-NADP+ reductase activity"/>
    <property type="evidence" value="ECO:0007669"/>
    <property type="project" value="UniProtKB-EC"/>
</dbReference>
<dbReference type="EMBL" id="CP034873">
    <property type="protein sequence ID" value="QCI21848.1"/>
    <property type="molecule type" value="Genomic_DNA"/>
</dbReference>
<evidence type="ECO:0000256" key="14">
    <source>
        <dbReference type="ARBA" id="ARBA00047271"/>
    </source>
</evidence>
<organism evidence="17 18">
    <name type="scientific">Buchnera aphidicola</name>
    <name type="common">Hyadaphis tataricae</name>
    <dbReference type="NCBI Taxonomy" id="1241859"/>
    <lineage>
        <taxon>Bacteria</taxon>
        <taxon>Pseudomonadati</taxon>
        <taxon>Pseudomonadota</taxon>
        <taxon>Gammaproteobacteria</taxon>
        <taxon>Enterobacterales</taxon>
        <taxon>Erwiniaceae</taxon>
        <taxon>Buchnera</taxon>
    </lineage>
</organism>
<dbReference type="CDD" id="cd06195">
    <property type="entry name" value="FNR1"/>
    <property type="match status" value="1"/>
</dbReference>
<evidence type="ECO:0000256" key="1">
    <source>
        <dbReference type="ARBA" id="ARBA00001974"/>
    </source>
</evidence>
<dbReference type="Gene3D" id="3.40.50.80">
    <property type="entry name" value="Nucleotide-binding domain of ferredoxin-NADP reductase (FNR) module"/>
    <property type="match status" value="1"/>
</dbReference>
<dbReference type="GO" id="GO:0000166">
    <property type="term" value="F:nucleotide binding"/>
    <property type="evidence" value="ECO:0007669"/>
    <property type="project" value="UniProtKB-KW"/>
</dbReference>
<evidence type="ECO:0000256" key="11">
    <source>
        <dbReference type="ARBA" id="ARBA00029856"/>
    </source>
</evidence>
<keyword evidence="6" id="KW-0285">Flavoprotein</keyword>
<evidence type="ECO:0000313" key="17">
    <source>
        <dbReference type="EMBL" id="QCI21848.1"/>
    </source>
</evidence>
<evidence type="ECO:0000256" key="6">
    <source>
        <dbReference type="ARBA" id="ARBA00022630"/>
    </source>
</evidence>
<evidence type="ECO:0000259" key="16">
    <source>
        <dbReference type="PROSITE" id="PS51384"/>
    </source>
</evidence>
<comment type="cofactor">
    <cofactor evidence="1">
        <name>FAD</name>
        <dbReference type="ChEBI" id="CHEBI:57692"/>
    </cofactor>
</comment>
<keyword evidence="8" id="KW-0274">FAD</keyword>
<dbReference type="PANTHER" id="PTHR47878:SF1">
    <property type="entry name" value="FLAVODOXIN_FERREDOXIN--NADP REDUCTASE"/>
    <property type="match status" value="1"/>
</dbReference>
<comment type="similarity">
    <text evidence="2">Belongs to the ferredoxin--NADP reductase type 1 family.</text>
</comment>
<dbReference type="InterPro" id="IPR039261">
    <property type="entry name" value="FNR_nucleotide-bd"/>
</dbReference>
<evidence type="ECO:0000256" key="13">
    <source>
        <dbReference type="ARBA" id="ARBA00030173"/>
    </source>
</evidence>
<gene>
    <name evidence="17" type="ORF">D9V69_02900</name>
</gene>
<evidence type="ECO:0000313" key="18">
    <source>
        <dbReference type="Proteomes" id="UP000298773"/>
    </source>
</evidence>
<dbReference type="GO" id="GO:0042167">
    <property type="term" value="P:heme catabolic process"/>
    <property type="evidence" value="ECO:0007669"/>
    <property type="project" value="TreeGrafter"/>
</dbReference>
<comment type="catalytic activity">
    <reaction evidence="15">
        <text>2 reduced [2Fe-2S]-[ferredoxin] + NADP(+) + H(+) = 2 oxidized [2Fe-2S]-[ferredoxin] + NADPH</text>
        <dbReference type="Rhea" id="RHEA:20125"/>
        <dbReference type="Rhea" id="RHEA-COMP:10000"/>
        <dbReference type="Rhea" id="RHEA-COMP:10001"/>
        <dbReference type="ChEBI" id="CHEBI:15378"/>
        <dbReference type="ChEBI" id="CHEBI:33737"/>
        <dbReference type="ChEBI" id="CHEBI:33738"/>
        <dbReference type="ChEBI" id="CHEBI:57783"/>
        <dbReference type="ChEBI" id="CHEBI:58349"/>
        <dbReference type="EC" id="1.18.1.2"/>
    </reaction>
</comment>
<dbReference type="InterPro" id="IPR017938">
    <property type="entry name" value="Riboflavin_synthase-like_b-brl"/>
</dbReference>
<dbReference type="InterPro" id="IPR017927">
    <property type="entry name" value="FAD-bd_FR_type"/>
</dbReference>
<dbReference type="Pfam" id="PF00175">
    <property type="entry name" value="NAD_binding_1"/>
    <property type="match status" value="1"/>
</dbReference>
<dbReference type="InterPro" id="IPR001433">
    <property type="entry name" value="OxRdtase_FAD/NAD-bd"/>
</dbReference>
<dbReference type="Gene3D" id="2.40.30.10">
    <property type="entry name" value="Translation factors"/>
    <property type="match status" value="1"/>
</dbReference>
<dbReference type="SUPFAM" id="SSF63380">
    <property type="entry name" value="Riboflavin synthase domain-like"/>
    <property type="match status" value="1"/>
</dbReference>
<proteinExistence type="inferred from homology"/>
<dbReference type="PANTHER" id="PTHR47878">
    <property type="entry name" value="OXIDOREDUCTASE FAD/NAD(P)-BINDING DOMAIN PROTEIN"/>
    <property type="match status" value="1"/>
</dbReference>
<dbReference type="EC" id="1.18.1.2" evidence="4"/>
<dbReference type="RefSeq" id="WP_158356816.1">
    <property type="nucleotide sequence ID" value="NZ_CP034873.1"/>
</dbReference>
<name>A0A4D6Y6A7_9GAMM</name>
<dbReference type="GO" id="GO:0034599">
    <property type="term" value="P:cellular response to oxidative stress"/>
    <property type="evidence" value="ECO:0007669"/>
    <property type="project" value="TreeGrafter"/>
</dbReference>
<evidence type="ECO:0000256" key="2">
    <source>
        <dbReference type="ARBA" id="ARBA00008312"/>
    </source>
</evidence>
<dbReference type="InterPro" id="IPR051930">
    <property type="entry name" value="FNR_type-1"/>
</dbReference>
<dbReference type="AlphaFoldDB" id="A0A4D6Y6A7"/>